<dbReference type="AlphaFoldDB" id="A0A2W2BS62"/>
<keyword evidence="8" id="KW-1185">Reference proteome</keyword>
<evidence type="ECO:0000256" key="4">
    <source>
        <dbReference type="ARBA" id="ARBA00023004"/>
    </source>
</evidence>
<dbReference type="RefSeq" id="WP_111195855.1">
    <property type="nucleotide sequence ID" value="NZ_QKVK01000001.1"/>
</dbReference>
<sequence>MPGGHTAGIVRHRTLSLLPTRRCNASCRNCGSFSGPSARDALDIDDVRKVIAEAHSLGFELVVFTGGEATLAPDVLADGLRLARVLGLRTRLVTNGHWAQSTEVAIAEAERLAALGLDELNVSTGDEHARFVPLSSVCRAAAASFKVFGTAVITVELRSARPITRKTVLDALRAEGLSVDEIAALKIIESPWMPVSPFRTEIYEAGHAVDRTNLSMRSGCESILETYTVEPDGVVTSCCGLGANIIPELHVGQVSDPDALATAVDRSEGDLLKLAIRYMGPEKILAWAASLDPAIDWEGMYAHNCQACHRLYRDERVRSVIARHLQDIETNILAAVVFDEALYPSVIADAARVSKSG</sequence>
<comment type="caution">
    <text evidence="7">The sequence shown here is derived from an EMBL/GenBank/DDBJ whole genome shotgun (WGS) entry which is preliminary data.</text>
</comment>
<keyword evidence="2" id="KW-0949">S-adenosyl-L-methionine</keyword>
<evidence type="ECO:0000313" key="8">
    <source>
        <dbReference type="Proteomes" id="UP000248795"/>
    </source>
</evidence>
<dbReference type="Gene3D" id="3.20.20.70">
    <property type="entry name" value="Aldolase class I"/>
    <property type="match status" value="1"/>
</dbReference>
<evidence type="ECO:0000313" key="7">
    <source>
        <dbReference type="EMBL" id="PZF78527.1"/>
    </source>
</evidence>
<dbReference type="PANTHER" id="PTHR11228">
    <property type="entry name" value="RADICAL SAM DOMAIN PROTEIN"/>
    <property type="match status" value="1"/>
</dbReference>
<dbReference type="Pfam" id="PF04055">
    <property type="entry name" value="Radical_SAM"/>
    <property type="match status" value="1"/>
</dbReference>
<dbReference type="SUPFAM" id="SSF102114">
    <property type="entry name" value="Radical SAM enzymes"/>
    <property type="match status" value="1"/>
</dbReference>
<organism evidence="7 8">
    <name type="scientific">Aestuariivirga litoralis</name>
    <dbReference type="NCBI Taxonomy" id="2650924"/>
    <lineage>
        <taxon>Bacteria</taxon>
        <taxon>Pseudomonadati</taxon>
        <taxon>Pseudomonadota</taxon>
        <taxon>Alphaproteobacteria</taxon>
        <taxon>Hyphomicrobiales</taxon>
        <taxon>Aestuariivirgaceae</taxon>
        <taxon>Aestuariivirga</taxon>
    </lineage>
</organism>
<dbReference type="InterPro" id="IPR050377">
    <property type="entry name" value="Radical_SAM_PqqE_MftC-like"/>
</dbReference>
<dbReference type="GO" id="GO:0046872">
    <property type="term" value="F:metal ion binding"/>
    <property type="evidence" value="ECO:0007669"/>
    <property type="project" value="UniProtKB-KW"/>
</dbReference>
<dbReference type="EMBL" id="QKVK01000001">
    <property type="protein sequence ID" value="PZF78527.1"/>
    <property type="molecule type" value="Genomic_DNA"/>
</dbReference>
<dbReference type="PANTHER" id="PTHR11228:SF7">
    <property type="entry name" value="PQQA PEPTIDE CYCLASE"/>
    <property type="match status" value="1"/>
</dbReference>
<dbReference type="InterPro" id="IPR007197">
    <property type="entry name" value="rSAM"/>
</dbReference>
<evidence type="ECO:0000256" key="5">
    <source>
        <dbReference type="ARBA" id="ARBA00023014"/>
    </source>
</evidence>
<evidence type="ECO:0000256" key="3">
    <source>
        <dbReference type="ARBA" id="ARBA00022723"/>
    </source>
</evidence>
<dbReference type="InterPro" id="IPR058240">
    <property type="entry name" value="rSAM_sf"/>
</dbReference>
<keyword evidence="3" id="KW-0479">Metal-binding</keyword>
<gene>
    <name evidence="7" type="ORF">DK847_01585</name>
</gene>
<comment type="cofactor">
    <cofactor evidence="1">
        <name>[4Fe-4S] cluster</name>
        <dbReference type="ChEBI" id="CHEBI:49883"/>
    </cofactor>
</comment>
<keyword evidence="5" id="KW-0411">Iron-sulfur</keyword>
<evidence type="ECO:0000256" key="1">
    <source>
        <dbReference type="ARBA" id="ARBA00001966"/>
    </source>
</evidence>
<proteinExistence type="predicted"/>
<dbReference type="GO" id="GO:0003824">
    <property type="term" value="F:catalytic activity"/>
    <property type="evidence" value="ECO:0007669"/>
    <property type="project" value="InterPro"/>
</dbReference>
<keyword evidence="4" id="KW-0408">Iron</keyword>
<name>A0A2W2BS62_9HYPH</name>
<dbReference type="CDD" id="cd01335">
    <property type="entry name" value="Radical_SAM"/>
    <property type="match status" value="1"/>
</dbReference>
<reference evidence="8" key="1">
    <citation type="submission" date="2018-06" db="EMBL/GenBank/DDBJ databases">
        <title>Aestuariibacter litoralis strain KCTC 52945T.</title>
        <authorList>
            <person name="Li X."/>
            <person name="Salam N."/>
            <person name="Li J.-L."/>
            <person name="Chen Y.-M."/>
            <person name="Yang Z.-W."/>
            <person name="Zhang L.-Y."/>
            <person name="Han M.-X."/>
            <person name="Xiao M."/>
            <person name="Li W.-J."/>
        </authorList>
    </citation>
    <scope>NUCLEOTIDE SEQUENCE [LARGE SCALE GENOMIC DNA]</scope>
    <source>
        <strain evidence="8">KCTC 52945</strain>
    </source>
</reference>
<dbReference type="Proteomes" id="UP000248795">
    <property type="component" value="Unassembled WGS sequence"/>
</dbReference>
<evidence type="ECO:0000259" key="6">
    <source>
        <dbReference type="Pfam" id="PF04055"/>
    </source>
</evidence>
<evidence type="ECO:0000256" key="2">
    <source>
        <dbReference type="ARBA" id="ARBA00022691"/>
    </source>
</evidence>
<dbReference type="InterPro" id="IPR013785">
    <property type="entry name" value="Aldolase_TIM"/>
</dbReference>
<feature type="domain" description="Radical SAM core" evidence="6">
    <location>
        <begin position="18"/>
        <end position="123"/>
    </location>
</feature>
<dbReference type="SFLD" id="SFLDS00029">
    <property type="entry name" value="Radical_SAM"/>
    <property type="match status" value="1"/>
</dbReference>
<accession>A0A2W2BS62</accession>
<dbReference type="GO" id="GO:0051536">
    <property type="term" value="F:iron-sulfur cluster binding"/>
    <property type="evidence" value="ECO:0007669"/>
    <property type="project" value="UniProtKB-KW"/>
</dbReference>
<protein>
    <submittedName>
        <fullName evidence="7">Radical SAM protein</fullName>
    </submittedName>
</protein>